<evidence type="ECO:0000256" key="5">
    <source>
        <dbReference type="ARBA" id="ARBA00052698"/>
    </source>
</evidence>
<evidence type="ECO:0000256" key="3">
    <source>
        <dbReference type="ARBA" id="ARBA00023002"/>
    </source>
</evidence>
<comment type="catalytic activity">
    <reaction evidence="5 8">
        <text>succinate semialdehyde + NAD(+) + H2O = succinate + NADH + 2 H(+)</text>
        <dbReference type="Rhea" id="RHEA:13217"/>
        <dbReference type="ChEBI" id="CHEBI:15377"/>
        <dbReference type="ChEBI" id="CHEBI:15378"/>
        <dbReference type="ChEBI" id="CHEBI:30031"/>
        <dbReference type="ChEBI" id="CHEBI:57540"/>
        <dbReference type="ChEBI" id="CHEBI:57706"/>
        <dbReference type="ChEBI" id="CHEBI:57945"/>
        <dbReference type="EC" id="1.2.1.16"/>
    </reaction>
</comment>
<dbReference type="EC" id="1.2.1.16" evidence="8"/>
<dbReference type="InterPro" id="IPR015590">
    <property type="entry name" value="Aldehyde_DH_dom"/>
</dbReference>
<protein>
    <recommendedName>
        <fullName evidence="8">Succinate-semialdehyde dehydrogenase</fullName>
        <ecNumber evidence="8">1.2.1.16</ecNumber>
    </recommendedName>
</protein>
<dbReference type="PROSITE" id="PS00070">
    <property type="entry name" value="ALDEHYDE_DEHYDR_CYS"/>
    <property type="match status" value="1"/>
</dbReference>
<organism evidence="10 11">
    <name type="scientific">Coemansia thaxteri</name>
    <dbReference type="NCBI Taxonomy" id="2663907"/>
    <lineage>
        <taxon>Eukaryota</taxon>
        <taxon>Fungi</taxon>
        <taxon>Fungi incertae sedis</taxon>
        <taxon>Zoopagomycota</taxon>
        <taxon>Kickxellomycotina</taxon>
        <taxon>Kickxellomycetes</taxon>
        <taxon>Kickxellales</taxon>
        <taxon>Kickxellaceae</taxon>
        <taxon>Coemansia</taxon>
    </lineage>
</organism>
<dbReference type="OrthoDB" id="310895at2759"/>
<evidence type="ECO:0000256" key="2">
    <source>
        <dbReference type="ARBA" id="ARBA00009986"/>
    </source>
</evidence>
<dbReference type="InterPro" id="IPR016161">
    <property type="entry name" value="Ald_DH/histidinol_DH"/>
</dbReference>
<dbReference type="NCBIfam" id="TIGR01780">
    <property type="entry name" value="SSADH"/>
    <property type="match status" value="1"/>
</dbReference>
<feature type="domain" description="Aldehyde dehydrogenase" evidence="9">
    <location>
        <begin position="38"/>
        <end position="503"/>
    </location>
</feature>
<comment type="catalytic activity">
    <reaction evidence="4 8">
        <text>succinate semialdehyde + NADP(+) + H2O = succinate + NADPH + 2 H(+)</text>
        <dbReference type="Rhea" id="RHEA:13213"/>
        <dbReference type="ChEBI" id="CHEBI:15377"/>
        <dbReference type="ChEBI" id="CHEBI:15378"/>
        <dbReference type="ChEBI" id="CHEBI:30031"/>
        <dbReference type="ChEBI" id="CHEBI:57706"/>
        <dbReference type="ChEBI" id="CHEBI:57783"/>
        <dbReference type="ChEBI" id="CHEBI:58349"/>
        <dbReference type="EC" id="1.2.1.16"/>
    </reaction>
</comment>
<dbReference type="Gene3D" id="3.40.605.10">
    <property type="entry name" value="Aldehyde Dehydrogenase, Chain A, domain 1"/>
    <property type="match status" value="1"/>
</dbReference>
<dbReference type="Pfam" id="PF00171">
    <property type="entry name" value="Aldedh"/>
    <property type="match status" value="1"/>
</dbReference>
<dbReference type="Proteomes" id="UP001150907">
    <property type="component" value="Unassembled WGS sequence"/>
</dbReference>
<keyword evidence="11" id="KW-1185">Reference proteome</keyword>
<dbReference type="CDD" id="cd07103">
    <property type="entry name" value="ALDH_F5_SSADH_GabD"/>
    <property type="match status" value="1"/>
</dbReference>
<sequence>MRLQTQPGVSAKVNSLDELAVIKDRALVRHQAYVDGAWVGAASKKVFEVVDPATLDVIGSVPDMDVGDVRQAVGAAMRAFETWRRATGKERAVVLRRWSDLILANRDDLARLMTLECGKPRGEALGEVAYGASYIEWFGEEAKRAYGDVVPSTAHGTRAVVMKQPVGVVGVITPYNFPNAMLARKVGAALAAGCTVVARPAHETPLSALALCELAERAGIPPGVVNVVTCSAEHTPAVGRELTTNPDIRKVSFTGSTAVGKLLMGQAAGTMKRVSMELGGNAPFIVFEDADVRKAAEQLILCKFRNSGQTCICANRVYVHDAVHDEFVEAFTGMVGERLRIGHGLSEGTTFGPMITERGLLKTEEQLEHAVQAGARVVLGGKRPEAYREHGYFFEPTVLVDVPDSAPMTCEETFGPLCPIYRFSSEEEVIRRANAGLAGLAGYFFSRDVDRVFRVAEALEVGMVGANTASIGSEVVPFGGIKESGMGREGSRYGMDDYLNIKLINFGVE</sequence>
<keyword evidence="3 7" id="KW-0560">Oxidoreductase</keyword>
<dbReference type="InterPro" id="IPR050740">
    <property type="entry name" value="Aldehyde_DH_Superfamily"/>
</dbReference>
<comment type="caution">
    <text evidence="10">The sequence shown here is derived from an EMBL/GenBank/DDBJ whole genome shotgun (WGS) entry which is preliminary data.</text>
</comment>
<dbReference type="PANTHER" id="PTHR43353:SF5">
    <property type="entry name" value="SUCCINATE-SEMIALDEHYDE DEHYDROGENASE, MITOCHONDRIAL"/>
    <property type="match status" value="1"/>
</dbReference>
<feature type="active site" evidence="6">
    <location>
        <position position="277"/>
    </location>
</feature>
<evidence type="ECO:0000313" key="10">
    <source>
        <dbReference type="EMBL" id="KAJ2000922.1"/>
    </source>
</evidence>
<dbReference type="SUPFAM" id="SSF53720">
    <property type="entry name" value="ALDH-like"/>
    <property type="match status" value="1"/>
</dbReference>
<evidence type="ECO:0000256" key="7">
    <source>
        <dbReference type="RuleBase" id="RU003345"/>
    </source>
</evidence>
<dbReference type="GO" id="GO:0004777">
    <property type="term" value="F:succinate-semialdehyde dehydrogenase (NAD+) activity"/>
    <property type="evidence" value="ECO:0007669"/>
    <property type="project" value="UniProtKB-UniRule"/>
</dbReference>
<proteinExistence type="inferred from homology"/>
<dbReference type="PANTHER" id="PTHR43353">
    <property type="entry name" value="SUCCINATE-SEMIALDEHYDE DEHYDROGENASE, MITOCHONDRIAL"/>
    <property type="match status" value="1"/>
</dbReference>
<dbReference type="AlphaFoldDB" id="A0A9W8EGS9"/>
<accession>A0A9W8EGS9</accession>
<dbReference type="InterPro" id="IPR029510">
    <property type="entry name" value="Ald_DH_CS_GLU"/>
</dbReference>
<dbReference type="PROSITE" id="PS00687">
    <property type="entry name" value="ALDEHYDE_DEHYDR_GLU"/>
    <property type="match status" value="1"/>
</dbReference>
<dbReference type="GO" id="GO:0009450">
    <property type="term" value="P:gamma-aminobutyric acid catabolic process"/>
    <property type="evidence" value="ECO:0007669"/>
    <property type="project" value="InterPro"/>
</dbReference>
<evidence type="ECO:0000256" key="4">
    <source>
        <dbReference type="ARBA" id="ARBA00050387"/>
    </source>
</evidence>
<dbReference type="InterPro" id="IPR016160">
    <property type="entry name" value="Ald_DH_CS_CYS"/>
</dbReference>
<gene>
    <name evidence="10" type="ORF">H4R26_004387</name>
</gene>
<evidence type="ECO:0000313" key="11">
    <source>
        <dbReference type="Proteomes" id="UP001150907"/>
    </source>
</evidence>
<name>A0A9W8EGS9_9FUNG</name>
<comment type="pathway">
    <text evidence="1 8">Amino-acid degradation; 4-aminobutanoate degradation.</text>
</comment>
<dbReference type="InterPro" id="IPR016162">
    <property type="entry name" value="Ald_DH_N"/>
</dbReference>
<dbReference type="FunFam" id="3.40.605.10:FF:000005">
    <property type="entry name" value="Succinate-semialdehyde dehydrogenase I"/>
    <property type="match status" value="1"/>
</dbReference>
<reference evidence="10" key="1">
    <citation type="submission" date="2022-07" db="EMBL/GenBank/DDBJ databases">
        <title>Phylogenomic reconstructions and comparative analyses of Kickxellomycotina fungi.</title>
        <authorList>
            <person name="Reynolds N.K."/>
            <person name="Stajich J.E."/>
            <person name="Barry K."/>
            <person name="Grigoriev I.V."/>
            <person name="Crous P."/>
            <person name="Smith M.E."/>
        </authorList>
    </citation>
    <scope>NUCLEOTIDE SEQUENCE</scope>
    <source>
        <strain evidence="10">IMI 214461</strain>
    </source>
</reference>
<comment type="similarity">
    <text evidence="2 7">Belongs to the aldehyde dehydrogenase family.</text>
</comment>
<dbReference type="Gene3D" id="3.40.309.10">
    <property type="entry name" value="Aldehyde Dehydrogenase, Chain A, domain 2"/>
    <property type="match status" value="1"/>
</dbReference>
<evidence type="ECO:0000256" key="8">
    <source>
        <dbReference type="RuleBase" id="RU365091"/>
    </source>
</evidence>
<dbReference type="EMBL" id="JANBQF010000468">
    <property type="protein sequence ID" value="KAJ2000922.1"/>
    <property type="molecule type" value="Genomic_DNA"/>
</dbReference>
<dbReference type="InterPro" id="IPR010102">
    <property type="entry name" value="Succ_semiAld_DH"/>
</dbReference>
<evidence type="ECO:0000256" key="6">
    <source>
        <dbReference type="PROSITE-ProRule" id="PRU10007"/>
    </source>
</evidence>
<evidence type="ECO:0000256" key="1">
    <source>
        <dbReference type="ARBA" id="ARBA00005176"/>
    </source>
</evidence>
<dbReference type="FunFam" id="3.40.309.10:FF:000004">
    <property type="entry name" value="Succinate-semialdehyde dehydrogenase I"/>
    <property type="match status" value="1"/>
</dbReference>
<evidence type="ECO:0000259" key="9">
    <source>
        <dbReference type="Pfam" id="PF00171"/>
    </source>
</evidence>
<dbReference type="InterPro" id="IPR016163">
    <property type="entry name" value="Ald_DH_C"/>
</dbReference>